<reference evidence="1" key="1">
    <citation type="submission" date="2020-10" db="EMBL/GenBank/DDBJ databases">
        <authorList>
            <person name="Gilroy R."/>
        </authorList>
    </citation>
    <scope>NUCLEOTIDE SEQUENCE</scope>
    <source>
        <strain evidence="1">ChiSjej1B19-3389</strain>
    </source>
</reference>
<name>A0A9D0ZHU1_9FIRM</name>
<dbReference type="EMBL" id="DVFW01000026">
    <property type="protein sequence ID" value="HIQ80698.1"/>
    <property type="molecule type" value="Genomic_DNA"/>
</dbReference>
<reference evidence="1" key="2">
    <citation type="journal article" date="2021" name="PeerJ">
        <title>Extensive microbial diversity within the chicken gut microbiome revealed by metagenomics and culture.</title>
        <authorList>
            <person name="Gilroy R."/>
            <person name="Ravi A."/>
            <person name="Getino M."/>
            <person name="Pursley I."/>
            <person name="Horton D.L."/>
            <person name="Alikhan N.F."/>
            <person name="Baker D."/>
            <person name="Gharbi K."/>
            <person name="Hall N."/>
            <person name="Watson M."/>
            <person name="Adriaenssens E.M."/>
            <person name="Foster-Nyarko E."/>
            <person name="Jarju S."/>
            <person name="Secka A."/>
            <person name="Antonio M."/>
            <person name="Oren A."/>
            <person name="Chaudhuri R.R."/>
            <person name="La Ragione R."/>
            <person name="Hildebrand F."/>
            <person name="Pallen M.J."/>
        </authorList>
    </citation>
    <scope>NUCLEOTIDE SEQUENCE</scope>
    <source>
        <strain evidence="1">ChiSjej1B19-3389</strain>
    </source>
</reference>
<dbReference type="AlphaFoldDB" id="A0A9D0ZHU1"/>
<sequence length="278" mass="31588">MITALTIEENQPQDGLQRLRACLQRNQLHIERRTYREVTVHHVLYERKRRTISWRKLTKALGEGKTALLYSGKEPLPPGLRRYRSFAFMHRMAENGALQVLQALDIEPYRLKIGLYDPAGAHSSLLNALLPFSACIHAVSANYPIYADAAEEIMESSGAYIAVHKNSKILANCQVIIAPQKIREQLPLSDGCVVFTGQPPAVELPGLLLYRFRVRLPGPYAKLKPYNISDEYFLCALYDGEQQYALGELSPYAYEVCGKEMPLMQLCRFLQTQSVCRR</sequence>
<comment type="caution">
    <text evidence="1">The sequence shown here is derived from an EMBL/GenBank/DDBJ whole genome shotgun (WGS) entry which is preliminary data.</text>
</comment>
<protein>
    <submittedName>
        <fullName evidence="1">Uncharacterized protein</fullName>
    </submittedName>
</protein>
<evidence type="ECO:0000313" key="2">
    <source>
        <dbReference type="Proteomes" id="UP000886787"/>
    </source>
</evidence>
<dbReference type="Proteomes" id="UP000886787">
    <property type="component" value="Unassembled WGS sequence"/>
</dbReference>
<proteinExistence type="predicted"/>
<organism evidence="1 2">
    <name type="scientific">Candidatus Scatavimonas merdigallinarum</name>
    <dbReference type="NCBI Taxonomy" id="2840914"/>
    <lineage>
        <taxon>Bacteria</taxon>
        <taxon>Bacillati</taxon>
        <taxon>Bacillota</taxon>
        <taxon>Clostridia</taxon>
        <taxon>Eubacteriales</taxon>
        <taxon>Oscillospiraceae</taxon>
        <taxon>Oscillospiraceae incertae sedis</taxon>
        <taxon>Candidatus Scatavimonas</taxon>
    </lineage>
</organism>
<evidence type="ECO:0000313" key="1">
    <source>
        <dbReference type="EMBL" id="HIQ80698.1"/>
    </source>
</evidence>
<accession>A0A9D0ZHU1</accession>
<gene>
    <name evidence="1" type="ORF">IAD32_05360</name>
</gene>